<proteinExistence type="predicted"/>
<sequence>MDPECTFRPKTTPYKGSKARLSTAWPFLIAAEYAKREKLKMEQELASLSSCTFTPNAHAQRTPEKPVEEKLAFVQQQMSPNPKRVKVDDVTERLYGDGLLRYELRAKVKRALEDRSVRATCTFTPKINAVTRAMVDHTQYKPIQDRVPEIQRRKKEVLRQLATSVEDKLTFVPEINEKSRQLTQQLGHLSVTDRLVQDAEDNIEKRQIVEELYTTAQGLSFAPQVNERSHSIVDQKPEFKLDFVTRQRVLQDRRDDKLEHQMLLEEKVNAIEKPFQPCIGNAEKVLKHTRPKRLTESTPQQLYRMTYAEPRKKAEQKKRLEEAYYNKFSFQPTLNHVSKALGRATPIQKLAKSDATKPIRSRVIKEMEQRTQAECRFRPALTPLEGDADRATVWNPAHCTIVDCDSNIERARERRRQSLEDKRHLLEFEELQRCTFQPNINRKPISASEAAARPVVVRGLSRFLELKQRAKRQEEELREREAKVFGTSYTPRAYTIPEPFKLSYQDRQRDGKRGRLEAELRQKEMKECTFAPSTMEVKNRKLIQSLLRDDNGVQ</sequence>
<dbReference type="Proteomes" id="UP000030745">
    <property type="component" value="Unassembled WGS sequence"/>
</dbReference>
<organism evidence="1 2">
    <name type="scientific">Saprolegnia parasitica (strain CBS 223.65)</name>
    <dbReference type="NCBI Taxonomy" id="695850"/>
    <lineage>
        <taxon>Eukaryota</taxon>
        <taxon>Sar</taxon>
        <taxon>Stramenopiles</taxon>
        <taxon>Oomycota</taxon>
        <taxon>Saprolegniomycetes</taxon>
        <taxon>Saprolegniales</taxon>
        <taxon>Saprolegniaceae</taxon>
        <taxon>Saprolegnia</taxon>
    </lineage>
</organism>
<dbReference type="EMBL" id="KK583191">
    <property type="protein sequence ID" value="KDO34265.1"/>
    <property type="molecule type" value="Genomic_DNA"/>
</dbReference>
<dbReference type="AlphaFoldDB" id="A0A067CYE0"/>
<keyword evidence="2" id="KW-1185">Reference proteome</keyword>
<accession>A0A067CYE0</accession>
<gene>
    <name evidence="1" type="ORF">SPRG_19088</name>
</gene>
<dbReference type="KEGG" id="spar:SPRG_19088"/>
<evidence type="ECO:0000313" key="2">
    <source>
        <dbReference type="Proteomes" id="UP000030745"/>
    </source>
</evidence>
<dbReference type="GeneID" id="24140533"/>
<evidence type="ECO:0000313" key="1">
    <source>
        <dbReference type="EMBL" id="KDO34265.1"/>
    </source>
</evidence>
<dbReference type="PANTHER" id="PTHR37028">
    <property type="entry name" value="UNNAMED PRODUCT-RELATED"/>
    <property type="match status" value="1"/>
</dbReference>
<reference evidence="1 2" key="1">
    <citation type="journal article" date="2013" name="PLoS Genet.">
        <title>Distinctive expansion of potential virulence genes in the genome of the oomycete fish pathogen Saprolegnia parasitica.</title>
        <authorList>
            <person name="Jiang R.H."/>
            <person name="de Bruijn I."/>
            <person name="Haas B.J."/>
            <person name="Belmonte R."/>
            <person name="Lobach L."/>
            <person name="Christie J."/>
            <person name="van den Ackerveken G."/>
            <person name="Bottin A."/>
            <person name="Bulone V."/>
            <person name="Diaz-Moreno S.M."/>
            <person name="Dumas B."/>
            <person name="Fan L."/>
            <person name="Gaulin E."/>
            <person name="Govers F."/>
            <person name="Grenville-Briggs L.J."/>
            <person name="Horner N.R."/>
            <person name="Levin J.Z."/>
            <person name="Mammella M."/>
            <person name="Meijer H.J."/>
            <person name="Morris P."/>
            <person name="Nusbaum C."/>
            <person name="Oome S."/>
            <person name="Phillips A.J."/>
            <person name="van Rooyen D."/>
            <person name="Rzeszutek E."/>
            <person name="Saraiva M."/>
            <person name="Secombes C.J."/>
            <person name="Seidl M.F."/>
            <person name="Snel B."/>
            <person name="Stassen J.H."/>
            <person name="Sykes S."/>
            <person name="Tripathy S."/>
            <person name="van den Berg H."/>
            <person name="Vega-Arreguin J.C."/>
            <person name="Wawra S."/>
            <person name="Young S.K."/>
            <person name="Zeng Q."/>
            <person name="Dieguez-Uribeondo J."/>
            <person name="Russ C."/>
            <person name="Tyler B.M."/>
            <person name="van West P."/>
        </authorList>
    </citation>
    <scope>NUCLEOTIDE SEQUENCE [LARGE SCALE GENOMIC DNA]</scope>
    <source>
        <strain evidence="1 2">CBS 223.65</strain>
    </source>
</reference>
<dbReference type="PANTHER" id="PTHR37028:SF4">
    <property type="entry name" value="ALMS MOTIF DOMAIN-CONTAINING PROTEIN"/>
    <property type="match status" value="1"/>
</dbReference>
<dbReference type="OrthoDB" id="78067at2759"/>
<dbReference type="OMA" id="QVNERSH"/>
<protein>
    <submittedName>
        <fullName evidence="1">Uncharacterized protein</fullName>
    </submittedName>
</protein>
<dbReference type="VEuPathDB" id="FungiDB:SPRG_19088"/>
<name>A0A067CYE0_SAPPC</name>
<dbReference type="RefSeq" id="XP_012195284.1">
    <property type="nucleotide sequence ID" value="XM_012339894.1"/>
</dbReference>